<evidence type="ECO:0000313" key="6">
    <source>
        <dbReference type="EMBL" id="TCU18580.1"/>
    </source>
</evidence>
<dbReference type="Proteomes" id="UP000542811">
    <property type="component" value="Unassembled WGS sequence"/>
</dbReference>
<dbReference type="InterPro" id="IPR049517">
    <property type="entry name" value="ACX-like_C"/>
</dbReference>
<proteinExistence type="predicted"/>
<keyword evidence="4" id="KW-0378">Hydrolase</keyword>
<feature type="domain" description="Hydantoinase/oxoprolinase N-terminal" evidence="2">
    <location>
        <begin position="16"/>
        <end position="196"/>
    </location>
</feature>
<evidence type="ECO:0000259" key="2">
    <source>
        <dbReference type="Pfam" id="PF05378"/>
    </source>
</evidence>
<reference evidence="5" key="2">
    <citation type="submission" date="2020-04" db="EMBL/GenBank/DDBJ databases">
        <title>Global-level population genomics supports evidence of horizontal gene transfer on evolution of Rhizobia in Lentils.</title>
        <authorList>
            <person name="Gai Y."/>
            <person name="Cook D."/>
            <person name="Riely B."/>
        </authorList>
    </citation>
    <scope>NUCLEOTIDE SEQUENCE</scope>
    <source>
        <strain evidence="5">TLR9</strain>
    </source>
</reference>
<dbReference type="InterPro" id="IPR043129">
    <property type="entry name" value="ATPase_NBD"/>
</dbReference>
<feature type="domain" description="Acetophenone carboxylase-like C-terminal" evidence="3">
    <location>
        <begin position="544"/>
        <end position="685"/>
    </location>
</feature>
<dbReference type="Pfam" id="PF19278">
    <property type="entry name" value="Hydant_A_C"/>
    <property type="match status" value="1"/>
</dbReference>
<dbReference type="EMBL" id="JACHXX010000011">
    <property type="protein sequence ID" value="MBB3165683.1"/>
    <property type="molecule type" value="Genomic_DNA"/>
</dbReference>
<dbReference type="EMBL" id="SMBI01000014">
    <property type="protein sequence ID" value="TCU18580.1"/>
    <property type="molecule type" value="Genomic_DNA"/>
</dbReference>
<dbReference type="EMBL" id="JAAXQQ010000009">
    <property type="protein sequence ID" value="MBY3066899.1"/>
    <property type="molecule type" value="Genomic_DNA"/>
</dbReference>
<dbReference type="PANTHER" id="PTHR11365:SF23">
    <property type="entry name" value="HYPOTHETICAL 5-OXOPROLINASE (EUROFUNG)-RELATED"/>
    <property type="match status" value="1"/>
</dbReference>
<evidence type="ECO:0000313" key="7">
    <source>
        <dbReference type="Proteomes" id="UP000295021"/>
    </source>
</evidence>
<dbReference type="GO" id="GO:0006749">
    <property type="term" value="P:glutathione metabolic process"/>
    <property type="evidence" value="ECO:0007669"/>
    <property type="project" value="TreeGrafter"/>
</dbReference>
<feature type="domain" description="Hydantoinase A/oxoprolinase" evidence="1">
    <location>
        <begin position="217"/>
        <end position="508"/>
    </location>
</feature>
<dbReference type="SUPFAM" id="SSF53067">
    <property type="entry name" value="Actin-like ATPase domain"/>
    <property type="match status" value="1"/>
</dbReference>
<dbReference type="GO" id="GO:0017168">
    <property type="term" value="F:5-oxoprolinase (ATP-hydrolyzing) activity"/>
    <property type="evidence" value="ECO:0007669"/>
    <property type="project" value="TreeGrafter"/>
</dbReference>
<organism evidence="5 9">
    <name type="scientific">Rhizobium laguerreae</name>
    <dbReference type="NCBI Taxonomy" id="1076926"/>
    <lineage>
        <taxon>Bacteria</taxon>
        <taxon>Pseudomonadati</taxon>
        <taxon>Pseudomonadota</taxon>
        <taxon>Alphaproteobacteria</taxon>
        <taxon>Hyphomicrobiales</taxon>
        <taxon>Rhizobiaceae</taxon>
        <taxon>Rhizobium/Agrobacterium group</taxon>
        <taxon>Rhizobium</taxon>
    </lineage>
</organism>
<dbReference type="InterPro" id="IPR045079">
    <property type="entry name" value="Oxoprolinase-like"/>
</dbReference>
<evidence type="ECO:0000313" key="9">
    <source>
        <dbReference type="Proteomes" id="UP000758022"/>
    </source>
</evidence>
<dbReference type="Pfam" id="PF05378">
    <property type="entry name" value="Hydant_A_N"/>
    <property type="match status" value="1"/>
</dbReference>
<evidence type="ECO:0000259" key="1">
    <source>
        <dbReference type="Pfam" id="PF01968"/>
    </source>
</evidence>
<dbReference type="PANTHER" id="PTHR11365">
    <property type="entry name" value="5-OXOPROLINASE RELATED"/>
    <property type="match status" value="1"/>
</dbReference>
<protein>
    <submittedName>
        <fullName evidence="5">Hydantoinase/oxoprolinase family protein</fullName>
    </submittedName>
    <submittedName>
        <fullName evidence="4">N-methylhydantoinase A</fullName>
        <ecNumber evidence="4">3.5.2.14</ecNumber>
    </submittedName>
</protein>
<sequence>MDNQLSSSASKTQDLRLACDTGGTFTDLVVEDGDQIRLFKASTTPDDPVRGVLDALALAAEHYKLDRRDFLDRASMFVHGTTRAINAIITKRTAKTAFITTKGHRDILVIREGGRIEPFNFTVAYPEPYVARRYTFEVHERIDARGNVVATLDESAFVKTIQRLRDLKIEAVGVCLLWSVVNSAHERRIGELLEEHLPDVPFTLSHQLNPTLREYRRASATVMDASLKPLMFKYLDGLTNRLREAGFNGRTLMVTSSGGIMDAEAVARAPIHSINSGPAMAPVAGRYYAERDFGNPVAIVADTGGTTFDVSLVRDSRIPWSRETWIGQPTRGHMTGFPSVDIKSIGAGGGSIAWVDNGGILQLGPQSAGSTPGPVAYSRGGTEPTVTDCALILGYIDPDFFLGGAMVLDREGATNALRTKVAEPLGITVEEAAASVLKLSTEKMVGAVEEITVNQGIDPASALLIGGGGAAGLNAVAIGKRLECAGVLIPEAGAVMSAAGALMSDLSSDFAQLHFTTSGNFDEIKVNQVLADLKARCQVFANGPGADAIEHKIEFSVEARYPHQIWEIDVPLGSDQFTDAADMKALKSAFHEMHQRIFEISDPNSEVEFVTWRAKVSCKLKETTSGSLPNEGDFSGGKAKRPVYFSETGWIDVPVHRFEAMKPGDPAAGPAIVESSFTTVVVEPSTIAERTAGGGLRVTF</sequence>
<dbReference type="GO" id="GO:0005829">
    <property type="term" value="C:cytosol"/>
    <property type="evidence" value="ECO:0007669"/>
    <property type="project" value="TreeGrafter"/>
</dbReference>
<reference evidence="6 7" key="1">
    <citation type="submission" date="2019-03" db="EMBL/GenBank/DDBJ databases">
        <title>Genomic Encyclopedia of Type Strains, Phase IV (KMG-V): Genome sequencing to study the core and pangenomes of soil and plant-associated prokaryotes.</title>
        <authorList>
            <person name="Whitman W."/>
        </authorList>
    </citation>
    <scope>NUCLEOTIDE SEQUENCE [LARGE SCALE GENOMIC DNA]</scope>
    <source>
        <strain evidence="6 7">FB403</strain>
    </source>
</reference>
<gene>
    <name evidence="6" type="ORF">EV131_11487</name>
    <name evidence="4" type="ORF">FHS25_006193</name>
    <name evidence="5" type="ORF">HFO74_26365</name>
</gene>
<accession>A0A1S9GCE9</accession>
<name>A0A1S9GCE9_9HYPH</name>
<dbReference type="EC" id="3.5.2.14" evidence="4"/>
<evidence type="ECO:0000313" key="8">
    <source>
        <dbReference type="Proteomes" id="UP000542811"/>
    </source>
</evidence>
<dbReference type="InterPro" id="IPR008040">
    <property type="entry name" value="Hydant_A_N"/>
</dbReference>
<comment type="caution">
    <text evidence="5">The sequence shown here is derived from an EMBL/GenBank/DDBJ whole genome shotgun (WGS) entry which is preliminary data.</text>
</comment>
<dbReference type="InterPro" id="IPR002821">
    <property type="entry name" value="Hydantoinase_A"/>
</dbReference>
<reference evidence="4 8" key="3">
    <citation type="submission" date="2020-08" db="EMBL/GenBank/DDBJ databases">
        <title>Genomic Encyclopedia of Type Strains, Phase III (KMG-III): the genomes of soil and plant-associated and newly described type strains.</title>
        <authorList>
            <person name="Whitman W."/>
        </authorList>
    </citation>
    <scope>NUCLEOTIDE SEQUENCE [LARGE SCALE GENOMIC DNA]</scope>
    <source>
        <strain evidence="4 8">CECT 8280</strain>
    </source>
</reference>
<dbReference type="Pfam" id="PF01968">
    <property type="entry name" value="Hydantoinase_A"/>
    <property type="match status" value="1"/>
</dbReference>
<dbReference type="Proteomes" id="UP000295021">
    <property type="component" value="Unassembled WGS sequence"/>
</dbReference>
<dbReference type="AlphaFoldDB" id="A0A1S9GCE9"/>
<evidence type="ECO:0000259" key="3">
    <source>
        <dbReference type="Pfam" id="PF19278"/>
    </source>
</evidence>
<dbReference type="Proteomes" id="UP000758022">
    <property type="component" value="Unassembled WGS sequence"/>
</dbReference>
<dbReference type="GO" id="GO:0047423">
    <property type="term" value="F:N-methylhydantoinase (ATP-hydrolyzing) activity"/>
    <property type="evidence" value="ECO:0007669"/>
    <property type="project" value="UniProtKB-EC"/>
</dbReference>
<keyword evidence="8" id="KW-1185">Reference proteome</keyword>
<evidence type="ECO:0000313" key="4">
    <source>
        <dbReference type="EMBL" id="MBB3165683.1"/>
    </source>
</evidence>
<dbReference type="RefSeq" id="WP_077979889.1">
    <property type="nucleotide sequence ID" value="NZ_CP088092.1"/>
</dbReference>
<evidence type="ECO:0000313" key="5">
    <source>
        <dbReference type="EMBL" id="MBY3066899.1"/>
    </source>
</evidence>